<keyword evidence="4" id="KW-1185">Reference proteome</keyword>
<accession>A0AAN6ZPB4</accession>
<dbReference type="RefSeq" id="XP_062638430.1">
    <property type="nucleotide sequence ID" value="XM_062780252.1"/>
</dbReference>
<evidence type="ECO:0000256" key="2">
    <source>
        <dbReference type="SAM" id="Phobius"/>
    </source>
</evidence>
<proteinExistence type="predicted"/>
<dbReference type="GeneID" id="87816865"/>
<dbReference type="Proteomes" id="UP001302676">
    <property type="component" value="Unassembled WGS sequence"/>
</dbReference>
<dbReference type="AlphaFoldDB" id="A0AAN6ZPB4"/>
<keyword evidence="2" id="KW-0812">Transmembrane</keyword>
<evidence type="ECO:0000313" key="3">
    <source>
        <dbReference type="EMBL" id="KAK4145059.1"/>
    </source>
</evidence>
<dbReference type="EMBL" id="MU853572">
    <property type="protein sequence ID" value="KAK4145059.1"/>
    <property type="molecule type" value="Genomic_DNA"/>
</dbReference>
<name>A0AAN6ZPB4_9PEZI</name>
<gene>
    <name evidence="3" type="ORF">C8A04DRAFT_27309</name>
</gene>
<reference evidence="3" key="2">
    <citation type="submission" date="2023-05" db="EMBL/GenBank/DDBJ databases">
        <authorList>
            <consortium name="Lawrence Berkeley National Laboratory"/>
            <person name="Steindorff A."/>
            <person name="Hensen N."/>
            <person name="Bonometti L."/>
            <person name="Westerberg I."/>
            <person name="Brannstrom I.O."/>
            <person name="Guillou S."/>
            <person name="Cros-Aarteil S."/>
            <person name="Calhoun S."/>
            <person name="Haridas S."/>
            <person name="Kuo A."/>
            <person name="Mondo S."/>
            <person name="Pangilinan J."/>
            <person name="Riley R."/>
            <person name="Labutti K."/>
            <person name="Andreopoulos B."/>
            <person name="Lipzen A."/>
            <person name="Chen C."/>
            <person name="Yanf M."/>
            <person name="Daum C."/>
            <person name="Ng V."/>
            <person name="Clum A."/>
            <person name="Ohm R."/>
            <person name="Martin F."/>
            <person name="Silar P."/>
            <person name="Natvig D."/>
            <person name="Lalanne C."/>
            <person name="Gautier V."/>
            <person name="Ament-Velasquez S.L."/>
            <person name="Kruys A."/>
            <person name="Hutchinson M.I."/>
            <person name="Powell A.J."/>
            <person name="Barry K."/>
            <person name="Miller A.N."/>
            <person name="Grigoriev I.V."/>
            <person name="Debuchy R."/>
            <person name="Gladieux P."/>
            <person name="Thoren M.H."/>
            <person name="Johannesson H."/>
        </authorList>
    </citation>
    <scope>NUCLEOTIDE SEQUENCE</scope>
    <source>
        <strain evidence="3">CBS 141.50</strain>
    </source>
</reference>
<feature type="transmembrane region" description="Helical" evidence="2">
    <location>
        <begin position="180"/>
        <end position="200"/>
    </location>
</feature>
<feature type="region of interest" description="Disordered" evidence="1">
    <location>
        <begin position="377"/>
        <end position="481"/>
    </location>
</feature>
<reference evidence="3" key="1">
    <citation type="journal article" date="2023" name="Mol. Phylogenet. Evol.">
        <title>Genome-scale phylogeny and comparative genomics of the fungal order Sordariales.</title>
        <authorList>
            <person name="Hensen N."/>
            <person name="Bonometti L."/>
            <person name="Westerberg I."/>
            <person name="Brannstrom I.O."/>
            <person name="Guillou S."/>
            <person name="Cros-Aarteil S."/>
            <person name="Calhoun S."/>
            <person name="Haridas S."/>
            <person name="Kuo A."/>
            <person name="Mondo S."/>
            <person name="Pangilinan J."/>
            <person name="Riley R."/>
            <person name="LaButti K."/>
            <person name="Andreopoulos B."/>
            <person name="Lipzen A."/>
            <person name="Chen C."/>
            <person name="Yan M."/>
            <person name="Daum C."/>
            <person name="Ng V."/>
            <person name="Clum A."/>
            <person name="Steindorff A."/>
            <person name="Ohm R.A."/>
            <person name="Martin F."/>
            <person name="Silar P."/>
            <person name="Natvig D.O."/>
            <person name="Lalanne C."/>
            <person name="Gautier V."/>
            <person name="Ament-Velasquez S.L."/>
            <person name="Kruys A."/>
            <person name="Hutchinson M.I."/>
            <person name="Powell A.J."/>
            <person name="Barry K."/>
            <person name="Miller A.N."/>
            <person name="Grigoriev I.V."/>
            <person name="Debuchy R."/>
            <person name="Gladieux P."/>
            <person name="Hiltunen Thoren M."/>
            <person name="Johannesson H."/>
        </authorList>
    </citation>
    <scope>NUCLEOTIDE SEQUENCE</scope>
    <source>
        <strain evidence="3">CBS 141.50</strain>
    </source>
</reference>
<sequence>MTTSATLSTKTFIPGWTSKPFSTLALSASGVLALADLQTIAQRTALSGGASWIDTFLLAPGIHYQQAADELYRKGQAGPIIDVVDELAPSSVVFKLHNAATANYIQKVAKPGETVTLDVGRAIAGSHRYKLHRSDSGKHATAWKEGGGDTDLGWISHALYLMGPLLTITAIGFIVVFKDWWALTCIFGLMLSRILNIWVIKQRAAKTPKTADACIGVDDNASLDGRGASASGSSSGGSNPPKQRPQSPSRRNRTRGGRMSFSGTRERISQFIVRITDAEQRSIVRLRGKASHIKEITSQRWLRKKTSLEGYFEAAGKLLVYLVAAFSGNMTQVGGFIMMCLLLISAGLLALSNSKAKKIVVNGLEVAVAENRVSVGTQTSNTSAGNGAGGAGNGGQGGQQRRGPGNGPAGPRPGPKRDPRDYTSTGVGTNDRGRPVQGSGAATGAMMGSNAAGPSGTNAGRNVNTADLAERGQVGGVRWEE</sequence>
<evidence type="ECO:0000256" key="1">
    <source>
        <dbReference type="SAM" id="MobiDB-lite"/>
    </source>
</evidence>
<feature type="region of interest" description="Disordered" evidence="1">
    <location>
        <begin position="225"/>
        <end position="260"/>
    </location>
</feature>
<feature type="transmembrane region" description="Helical" evidence="2">
    <location>
        <begin position="154"/>
        <end position="174"/>
    </location>
</feature>
<feature type="transmembrane region" description="Helical" evidence="2">
    <location>
        <begin position="333"/>
        <end position="351"/>
    </location>
</feature>
<feature type="compositionally biased region" description="Low complexity" evidence="1">
    <location>
        <begin position="227"/>
        <end position="249"/>
    </location>
</feature>
<keyword evidence="2" id="KW-1133">Transmembrane helix</keyword>
<comment type="caution">
    <text evidence="3">The sequence shown here is derived from an EMBL/GenBank/DDBJ whole genome shotgun (WGS) entry which is preliminary data.</text>
</comment>
<organism evidence="3 4">
    <name type="scientific">Dichotomopilus funicola</name>
    <dbReference type="NCBI Taxonomy" id="1934379"/>
    <lineage>
        <taxon>Eukaryota</taxon>
        <taxon>Fungi</taxon>
        <taxon>Dikarya</taxon>
        <taxon>Ascomycota</taxon>
        <taxon>Pezizomycotina</taxon>
        <taxon>Sordariomycetes</taxon>
        <taxon>Sordariomycetidae</taxon>
        <taxon>Sordariales</taxon>
        <taxon>Chaetomiaceae</taxon>
        <taxon>Dichotomopilus</taxon>
    </lineage>
</organism>
<feature type="compositionally biased region" description="Gly residues" evidence="1">
    <location>
        <begin position="386"/>
        <end position="408"/>
    </location>
</feature>
<protein>
    <submittedName>
        <fullName evidence="3">Uncharacterized protein</fullName>
    </submittedName>
</protein>
<feature type="transmembrane region" description="Helical" evidence="2">
    <location>
        <begin position="310"/>
        <end position="327"/>
    </location>
</feature>
<feature type="compositionally biased region" description="Low complexity" evidence="1">
    <location>
        <begin position="438"/>
        <end position="453"/>
    </location>
</feature>
<feature type="compositionally biased region" description="Polar residues" evidence="1">
    <location>
        <begin position="455"/>
        <end position="465"/>
    </location>
</feature>
<evidence type="ECO:0000313" key="4">
    <source>
        <dbReference type="Proteomes" id="UP001302676"/>
    </source>
</evidence>
<keyword evidence="2" id="KW-0472">Membrane</keyword>